<evidence type="ECO:0008006" key="3">
    <source>
        <dbReference type="Google" id="ProtNLM"/>
    </source>
</evidence>
<reference evidence="2" key="1">
    <citation type="submission" date="2016-05" db="EMBL/GenBank/DDBJ databases">
        <title>Paenibacillus oryzae. sp. nov., isolated from the rice root.</title>
        <authorList>
            <person name="Zhang J."/>
            <person name="Zhang X."/>
        </authorList>
    </citation>
    <scope>NUCLEOTIDE SEQUENCE [LARGE SCALE GENOMIC DNA]</scope>
    <source>
        <strain evidence="2">KCTC13222</strain>
    </source>
</reference>
<comment type="caution">
    <text evidence="1">The sequence shown here is derived from an EMBL/GenBank/DDBJ whole genome shotgun (WGS) entry which is preliminary data.</text>
</comment>
<name>A0A1C1A347_9BACL</name>
<dbReference type="EMBL" id="LYPC01000014">
    <property type="protein sequence ID" value="OCT14991.1"/>
    <property type="molecule type" value="Genomic_DNA"/>
</dbReference>
<proteinExistence type="predicted"/>
<dbReference type="Pfam" id="PF06949">
    <property type="entry name" value="DUF1292"/>
    <property type="match status" value="1"/>
</dbReference>
<dbReference type="OrthoDB" id="2990381at2"/>
<dbReference type="AlphaFoldDB" id="A0A1C1A347"/>
<evidence type="ECO:0000313" key="2">
    <source>
        <dbReference type="Proteomes" id="UP000093309"/>
    </source>
</evidence>
<organism evidence="1 2">
    <name type="scientific">Paenibacillus pectinilyticus</name>
    <dbReference type="NCBI Taxonomy" id="512399"/>
    <lineage>
        <taxon>Bacteria</taxon>
        <taxon>Bacillati</taxon>
        <taxon>Bacillota</taxon>
        <taxon>Bacilli</taxon>
        <taxon>Bacillales</taxon>
        <taxon>Paenibacillaceae</taxon>
        <taxon>Paenibacillus</taxon>
    </lineage>
</organism>
<accession>A0A1C1A347</accession>
<sequence length="98" mass="11452">MSTTPSDVLRKAYGDDILLSDDQSESTVYQLLKEFVYENQTYAVMQSDELKKEDEVALFRVITNDDGEYEMVTIDDDDEWETVSELYDEMVFPEQDDL</sequence>
<dbReference type="Proteomes" id="UP000093309">
    <property type="component" value="Unassembled WGS sequence"/>
</dbReference>
<protein>
    <recommendedName>
        <fullName evidence="3">DUF1292 domain-containing protein</fullName>
    </recommendedName>
</protein>
<dbReference type="RefSeq" id="WP_065851876.1">
    <property type="nucleotide sequence ID" value="NZ_LYPC01000014.1"/>
</dbReference>
<dbReference type="InterPro" id="IPR009711">
    <property type="entry name" value="UPF0473"/>
</dbReference>
<gene>
    <name evidence="1" type="ORF">A8709_12760</name>
</gene>
<evidence type="ECO:0000313" key="1">
    <source>
        <dbReference type="EMBL" id="OCT14991.1"/>
    </source>
</evidence>
<dbReference type="STRING" id="512399.A8709_12760"/>
<keyword evidence="2" id="KW-1185">Reference proteome</keyword>